<dbReference type="OrthoDB" id="9800600at2"/>
<evidence type="ECO:0000313" key="3">
    <source>
        <dbReference type="EMBL" id="AVO47056.1"/>
    </source>
</evidence>
<dbReference type="CDD" id="cd08899">
    <property type="entry name" value="SRPBCC_CalC_Aha1-like_6"/>
    <property type="match status" value="1"/>
</dbReference>
<dbReference type="AlphaFoldDB" id="A0A2S0NG88"/>
<evidence type="ECO:0000313" key="4">
    <source>
        <dbReference type="Proteomes" id="UP000237889"/>
    </source>
</evidence>
<dbReference type="RefSeq" id="WP_106750426.1">
    <property type="nucleotide sequence ID" value="NZ_CP027668.1"/>
</dbReference>
<reference evidence="3 4" key="1">
    <citation type="submission" date="2018-03" db="EMBL/GenBank/DDBJ databases">
        <title>Genome sequencing of Phreatobacter sp.</title>
        <authorList>
            <person name="Kim S.-J."/>
            <person name="Heo J."/>
            <person name="Kwon S.-W."/>
        </authorList>
    </citation>
    <scope>NUCLEOTIDE SEQUENCE [LARGE SCALE GENOMIC DNA]</scope>
    <source>
        <strain evidence="3 4">S-12</strain>
    </source>
</reference>
<dbReference type="Pfam" id="PF08327">
    <property type="entry name" value="AHSA1"/>
    <property type="match status" value="1"/>
</dbReference>
<keyword evidence="4" id="KW-1185">Reference proteome</keyword>
<feature type="domain" description="Activator of Hsp90 ATPase homologue 1/2-like C-terminal" evidence="2">
    <location>
        <begin position="28"/>
        <end position="153"/>
    </location>
</feature>
<proteinExistence type="inferred from homology"/>
<organism evidence="3 4">
    <name type="scientific">Phreatobacter cathodiphilus</name>
    <dbReference type="NCBI Taxonomy" id="1868589"/>
    <lineage>
        <taxon>Bacteria</taxon>
        <taxon>Pseudomonadati</taxon>
        <taxon>Pseudomonadota</taxon>
        <taxon>Alphaproteobacteria</taxon>
        <taxon>Hyphomicrobiales</taxon>
        <taxon>Phreatobacteraceae</taxon>
        <taxon>Phreatobacter</taxon>
    </lineage>
</organism>
<dbReference type="SUPFAM" id="SSF55961">
    <property type="entry name" value="Bet v1-like"/>
    <property type="match status" value="1"/>
</dbReference>
<protein>
    <submittedName>
        <fullName evidence="3">ATPase</fullName>
    </submittedName>
</protein>
<accession>A0A2S0NG88</accession>
<dbReference type="InterPro" id="IPR013538">
    <property type="entry name" value="ASHA1/2-like_C"/>
</dbReference>
<dbReference type="KEGG" id="phr:C6569_19475"/>
<sequence length="178" mass="20084">MTDLATRSSYGVLTEPATLTIRRLLPGPAERIWSYLVDGELRRKWLAAGMLEPQAGAAFEFVWRNGELDDPPGRRPEGLPEEHRMAGRVLEIDPPRRLVITWGTEGGSVAFDLSPQGDQVLLTVTHRRLVDRNSMLNVSAGWHMHLDVMVSLLTGEPRETFWSGWQRLKGEYAERLPA</sequence>
<evidence type="ECO:0000259" key="2">
    <source>
        <dbReference type="Pfam" id="PF08327"/>
    </source>
</evidence>
<name>A0A2S0NG88_9HYPH</name>
<dbReference type="EMBL" id="CP027668">
    <property type="protein sequence ID" value="AVO47056.1"/>
    <property type="molecule type" value="Genomic_DNA"/>
</dbReference>
<comment type="similarity">
    <text evidence="1">Belongs to the AHA1 family.</text>
</comment>
<gene>
    <name evidence="3" type="ORF">C6569_19475</name>
</gene>
<dbReference type="Proteomes" id="UP000237889">
    <property type="component" value="Chromosome"/>
</dbReference>
<dbReference type="InterPro" id="IPR023393">
    <property type="entry name" value="START-like_dom_sf"/>
</dbReference>
<evidence type="ECO:0000256" key="1">
    <source>
        <dbReference type="ARBA" id="ARBA00006817"/>
    </source>
</evidence>
<dbReference type="Gene3D" id="3.30.530.20">
    <property type="match status" value="1"/>
</dbReference>